<evidence type="ECO:0000256" key="2">
    <source>
        <dbReference type="ARBA" id="ARBA00023015"/>
    </source>
</evidence>
<accession>A0A840NKT7</accession>
<keyword evidence="2" id="KW-0805">Transcription regulation</keyword>
<comment type="caution">
    <text evidence="6">The sequence shown here is derived from an EMBL/GenBank/DDBJ whole genome shotgun (WGS) entry which is preliminary data.</text>
</comment>
<gene>
    <name evidence="6" type="ORF">BJ969_002987</name>
</gene>
<evidence type="ECO:0000256" key="4">
    <source>
        <dbReference type="ARBA" id="ARBA00023163"/>
    </source>
</evidence>
<dbReference type="PANTHER" id="PTHR30346:SF0">
    <property type="entry name" value="HCA OPERON TRANSCRIPTIONAL ACTIVATOR HCAR"/>
    <property type="match status" value="1"/>
</dbReference>
<evidence type="ECO:0000259" key="5">
    <source>
        <dbReference type="PROSITE" id="PS50931"/>
    </source>
</evidence>
<name>A0A840NKT7_9PSEU</name>
<dbReference type="Proteomes" id="UP000580474">
    <property type="component" value="Unassembled WGS sequence"/>
</dbReference>
<dbReference type="GO" id="GO:0032993">
    <property type="term" value="C:protein-DNA complex"/>
    <property type="evidence" value="ECO:0007669"/>
    <property type="project" value="TreeGrafter"/>
</dbReference>
<keyword evidence="4" id="KW-0804">Transcription</keyword>
<dbReference type="PANTHER" id="PTHR30346">
    <property type="entry name" value="TRANSCRIPTIONAL DUAL REGULATOR HCAR-RELATED"/>
    <property type="match status" value="1"/>
</dbReference>
<dbReference type="Pfam" id="PF00126">
    <property type="entry name" value="HTH_1"/>
    <property type="match status" value="1"/>
</dbReference>
<sequence length="291" mass="31747">MFTLNQLAGFVAVAEELHYGRAAARLRMTQPPLSRQIQLLERDLQVRLFDRSGRAVRLTPAGQAFLRDARRLLHEAENATLAVRRVPGGEAGVVRVGFTATSAYGMLGGVLETARERLPHVDVVLRELVTREQLDMLSSGALDLGLVRPPITRPELESRRLLAEPLLAALPAGHPLAEAEEPLGPADFDAADVVMYSPTEARYFHELLVSVFREAHVSPHYTQHVSQVHTVLALVRAGLGIALVPSTATLLRFDGVVLRPVELPDPEPVELHLAWRGANDNPALGALLALL</sequence>
<dbReference type="SUPFAM" id="SSF46785">
    <property type="entry name" value="Winged helix' DNA-binding domain"/>
    <property type="match status" value="1"/>
</dbReference>
<evidence type="ECO:0000313" key="6">
    <source>
        <dbReference type="EMBL" id="MBB5069899.1"/>
    </source>
</evidence>
<keyword evidence="7" id="KW-1185">Reference proteome</keyword>
<dbReference type="GO" id="GO:0003677">
    <property type="term" value="F:DNA binding"/>
    <property type="evidence" value="ECO:0007669"/>
    <property type="project" value="UniProtKB-KW"/>
</dbReference>
<dbReference type="InterPro" id="IPR036388">
    <property type="entry name" value="WH-like_DNA-bd_sf"/>
</dbReference>
<evidence type="ECO:0000256" key="3">
    <source>
        <dbReference type="ARBA" id="ARBA00023125"/>
    </source>
</evidence>
<dbReference type="PRINTS" id="PR00039">
    <property type="entry name" value="HTHLYSR"/>
</dbReference>
<dbReference type="AlphaFoldDB" id="A0A840NKT7"/>
<evidence type="ECO:0000256" key="1">
    <source>
        <dbReference type="ARBA" id="ARBA00009437"/>
    </source>
</evidence>
<feature type="domain" description="HTH lysR-type" evidence="5">
    <location>
        <begin position="2"/>
        <end position="59"/>
    </location>
</feature>
<dbReference type="RefSeq" id="WP_184479517.1">
    <property type="nucleotide sequence ID" value="NZ_JACHIV010000001.1"/>
</dbReference>
<dbReference type="InterPro" id="IPR036390">
    <property type="entry name" value="WH_DNA-bd_sf"/>
</dbReference>
<proteinExistence type="inferred from homology"/>
<comment type="similarity">
    <text evidence="1">Belongs to the LysR transcriptional regulatory family.</text>
</comment>
<dbReference type="InterPro" id="IPR005119">
    <property type="entry name" value="LysR_subst-bd"/>
</dbReference>
<dbReference type="EMBL" id="JACHIV010000001">
    <property type="protein sequence ID" value="MBB5069899.1"/>
    <property type="molecule type" value="Genomic_DNA"/>
</dbReference>
<organism evidence="6 7">
    <name type="scientific">Saccharopolyspora gloriosae</name>
    <dbReference type="NCBI Taxonomy" id="455344"/>
    <lineage>
        <taxon>Bacteria</taxon>
        <taxon>Bacillati</taxon>
        <taxon>Actinomycetota</taxon>
        <taxon>Actinomycetes</taxon>
        <taxon>Pseudonocardiales</taxon>
        <taxon>Pseudonocardiaceae</taxon>
        <taxon>Saccharopolyspora</taxon>
    </lineage>
</organism>
<dbReference type="GO" id="GO:0003700">
    <property type="term" value="F:DNA-binding transcription factor activity"/>
    <property type="evidence" value="ECO:0007669"/>
    <property type="project" value="InterPro"/>
</dbReference>
<dbReference type="Pfam" id="PF03466">
    <property type="entry name" value="LysR_substrate"/>
    <property type="match status" value="1"/>
</dbReference>
<dbReference type="Gene3D" id="1.10.10.10">
    <property type="entry name" value="Winged helix-like DNA-binding domain superfamily/Winged helix DNA-binding domain"/>
    <property type="match status" value="1"/>
</dbReference>
<protein>
    <submittedName>
        <fullName evidence="6">DNA-binding transcriptional LysR family regulator</fullName>
    </submittedName>
</protein>
<evidence type="ECO:0000313" key="7">
    <source>
        <dbReference type="Proteomes" id="UP000580474"/>
    </source>
</evidence>
<dbReference type="InterPro" id="IPR000847">
    <property type="entry name" value="LysR_HTH_N"/>
</dbReference>
<dbReference type="Gene3D" id="3.40.190.10">
    <property type="entry name" value="Periplasmic binding protein-like II"/>
    <property type="match status" value="2"/>
</dbReference>
<reference evidence="6 7" key="1">
    <citation type="submission" date="2020-08" db="EMBL/GenBank/DDBJ databases">
        <title>Sequencing the genomes of 1000 actinobacteria strains.</title>
        <authorList>
            <person name="Klenk H.-P."/>
        </authorList>
    </citation>
    <scope>NUCLEOTIDE SEQUENCE [LARGE SCALE GENOMIC DNA]</scope>
    <source>
        <strain evidence="6 7">DSM 45582</strain>
    </source>
</reference>
<dbReference type="FunFam" id="1.10.10.10:FF:000001">
    <property type="entry name" value="LysR family transcriptional regulator"/>
    <property type="match status" value="1"/>
</dbReference>
<dbReference type="SUPFAM" id="SSF53850">
    <property type="entry name" value="Periplasmic binding protein-like II"/>
    <property type="match status" value="1"/>
</dbReference>
<keyword evidence="3 6" id="KW-0238">DNA-binding</keyword>
<dbReference type="PROSITE" id="PS50931">
    <property type="entry name" value="HTH_LYSR"/>
    <property type="match status" value="1"/>
</dbReference>